<proteinExistence type="predicted"/>
<dbReference type="InterPro" id="IPR005338">
    <property type="entry name" value="Anhydro_N_Ac-Mur_kinase"/>
</dbReference>
<dbReference type="GO" id="GO:0005524">
    <property type="term" value="F:ATP binding"/>
    <property type="evidence" value="ECO:0007669"/>
    <property type="project" value="InterPro"/>
</dbReference>
<accession>A0A4U0U1E1</accession>
<evidence type="ECO:0000313" key="1">
    <source>
        <dbReference type="EMBL" id="TKA28730.1"/>
    </source>
</evidence>
<evidence type="ECO:0000313" key="2">
    <source>
        <dbReference type="Proteomes" id="UP000308549"/>
    </source>
</evidence>
<dbReference type="EMBL" id="NAJL01000017">
    <property type="protein sequence ID" value="TKA28730.1"/>
    <property type="molecule type" value="Genomic_DNA"/>
</dbReference>
<dbReference type="InterPro" id="IPR043129">
    <property type="entry name" value="ATPase_NBD"/>
</dbReference>
<dbReference type="AlphaFoldDB" id="A0A4U0U1E1"/>
<name>A0A4U0U1E1_9PEZI</name>
<dbReference type="GO" id="GO:0009254">
    <property type="term" value="P:peptidoglycan turnover"/>
    <property type="evidence" value="ECO:0007669"/>
    <property type="project" value="InterPro"/>
</dbReference>
<dbReference type="PANTHER" id="PTHR30605:SF2">
    <property type="entry name" value="UPF0075 DOMAIN-CONTAINING PROTEIN"/>
    <property type="match status" value="1"/>
</dbReference>
<comment type="caution">
    <text evidence="1">The sequence shown here is derived from an EMBL/GenBank/DDBJ whole genome shotgun (WGS) entry which is preliminary data.</text>
</comment>
<dbReference type="GO" id="GO:0006040">
    <property type="term" value="P:amino sugar metabolic process"/>
    <property type="evidence" value="ECO:0007669"/>
    <property type="project" value="InterPro"/>
</dbReference>
<dbReference type="Pfam" id="PF03702">
    <property type="entry name" value="AnmK"/>
    <property type="match status" value="1"/>
</dbReference>
<dbReference type="SUPFAM" id="SSF53067">
    <property type="entry name" value="Actin-like ATPase domain"/>
    <property type="match status" value="1"/>
</dbReference>
<evidence type="ECO:0008006" key="3">
    <source>
        <dbReference type="Google" id="ProtNLM"/>
    </source>
</evidence>
<protein>
    <recommendedName>
        <fullName evidence="3">Anhydro-N-acetylmuramic acid kinase</fullName>
    </recommendedName>
</protein>
<dbReference type="Proteomes" id="UP000308549">
    <property type="component" value="Unassembled WGS sequence"/>
</dbReference>
<keyword evidence="2" id="KW-1185">Reference proteome</keyword>
<dbReference type="OrthoDB" id="5427593at2759"/>
<dbReference type="GO" id="GO:0016773">
    <property type="term" value="F:phosphotransferase activity, alcohol group as acceptor"/>
    <property type="evidence" value="ECO:0007669"/>
    <property type="project" value="InterPro"/>
</dbReference>
<gene>
    <name evidence="1" type="ORF">B0A50_03058</name>
</gene>
<organism evidence="1 2">
    <name type="scientific">Salinomyces thailandicus</name>
    <dbReference type="NCBI Taxonomy" id="706561"/>
    <lineage>
        <taxon>Eukaryota</taxon>
        <taxon>Fungi</taxon>
        <taxon>Dikarya</taxon>
        <taxon>Ascomycota</taxon>
        <taxon>Pezizomycotina</taxon>
        <taxon>Dothideomycetes</taxon>
        <taxon>Dothideomycetidae</taxon>
        <taxon>Mycosphaerellales</taxon>
        <taxon>Teratosphaeriaceae</taxon>
        <taxon>Salinomyces</taxon>
    </lineage>
</organism>
<dbReference type="PANTHER" id="PTHR30605">
    <property type="entry name" value="ANHYDRO-N-ACETYLMURAMIC ACID KINASE"/>
    <property type="match status" value="1"/>
</dbReference>
<reference evidence="1 2" key="1">
    <citation type="submission" date="2017-03" db="EMBL/GenBank/DDBJ databases">
        <title>Genomes of endolithic fungi from Antarctica.</title>
        <authorList>
            <person name="Coleine C."/>
            <person name="Masonjones S."/>
            <person name="Stajich J.E."/>
        </authorList>
    </citation>
    <scope>NUCLEOTIDE SEQUENCE [LARGE SCALE GENOMIC DNA]</scope>
    <source>
        <strain evidence="1 2">CCFEE 6315</strain>
    </source>
</reference>
<sequence length="533" mass="58499">MVVHALMQSSSLKVIGHNAGTSMDGIDLVHVHFTQDSPFANLNMQLLHYGEFPMPPKVKKRVMRLIKENKTTPEEMAIVNIQLGEVVAEAVNAFAKEQGFDVKSEVDIVAGQGQTIWHLPLPELFEGDQMRAHLDMAEIAIIAANTGATTIGNFRVSDMAQGRQGCPLFAALDSLLLNHPTLNRAVQNIGGIANFSVLPKGDVEGCYDFDTGPGNVFIDAAVRYFSGGQQEYDKDGAMGAKGMVDQAIVDEVLAGPYFRHEIPKTTGRETFGDRMAEDICDRMLSKGASPEDCVATITRVTAQALAEAYQRWGPPGGIDEIFMGGGGSYNPNIVSYLRQQLPQTRIALIDEIGIPVGAKEALGFALLGCECFVGRPMIVPKRTESDRPAVVGQIQPSSNHHRLRQHVAQFWGDFPEEDIRCTTSMKVLPSHSCQQCRDRHVKFTFVDETSAISRQYKVVQAASAIDSTNQIESLPTYSDTGSAVEDTLDLNEDETSYGEPITNREEAFYMSRAPANWLWCKVGMDVVVDLRKL</sequence>
<dbReference type="Gene3D" id="3.30.420.40">
    <property type="match status" value="2"/>
</dbReference>